<dbReference type="EMBL" id="KZ308378">
    <property type="protein sequence ID" value="KAG8228603.1"/>
    <property type="molecule type" value="Genomic_DNA"/>
</dbReference>
<reference evidence="12" key="1">
    <citation type="submission" date="2013-04" db="EMBL/GenBank/DDBJ databases">
        <authorList>
            <person name="Qu J."/>
            <person name="Murali S.C."/>
            <person name="Bandaranaike D."/>
            <person name="Bellair M."/>
            <person name="Blankenburg K."/>
            <person name="Chao H."/>
            <person name="Dinh H."/>
            <person name="Doddapaneni H."/>
            <person name="Downs B."/>
            <person name="Dugan-Rocha S."/>
            <person name="Elkadiri S."/>
            <person name="Gnanaolivu R.D."/>
            <person name="Hernandez B."/>
            <person name="Javaid M."/>
            <person name="Jayaseelan J.C."/>
            <person name="Lee S."/>
            <person name="Li M."/>
            <person name="Ming W."/>
            <person name="Munidasa M."/>
            <person name="Muniz J."/>
            <person name="Nguyen L."/>
            <person name="Ongeri F."/>
            <person name="Osuji N."/>
            <person name="Pu L.-L."/>
            <person name="Puazo M."/>
            <person name="Qu C."/>
            <person name="Quiroz J."/>
            <person name="Raj R."/>
            <person name="Weissenberger G."/>
            <person name="Xin Y."/>
            <person name="Zou X."/>
            <person name="Han Y."/>
            <person name="Richards S."/>
            <person name="Worley K."/>
            <person name="Muzny D."/>
            <person name="Gibbs R."/>
        </authorList>
    </citation>
    <scope>NUCLEOTIDE SEQUENCE</scope>
    <source>
        <strain evidence="12">Sampled in the wild</strain>
    </source>
</reference>
<dbReference type="GO" id="GO:0031966">
    <property type="term" value="C:mitochondrial membrane"/>
    <property type="evidence" value="ECO:0007669"/>
    <property type="project" value="UniProtKB-SubCell"/>
</dbReference>
<dbReference type="Gene3D" id="1.50.40.10">
    <property type="entry name" value="Mitochondrial carrier domain"/>
    <property type="match status" value="1"/>
</dbReference>
<evidence type="ECO:0000256" key="5">
    <source>
        <dbReference type="ARBA" id="ARBA00022737"/>
    </source>
</evidence>
<name>A0A8K0P0Y7_LADFU</name>
<dbReference type="OrthoDB" id="1924968at2759"/>
<dbReference type="AlphaFoldDB" id="A0A8K0P0Y7"/>
<proteinExistence type="inferred from homology"/>
<feature type="repeat" description="Solcar" evidence="9">
    <location>
        <begin position="106"/>
        <end position="201"/>
    </location>
</feature>
<keyword evidence="4 9" id="KW-0812">Transmembrane</keyword>
<evidence type="ECO:0000256" key="9">
    <source>
        <dbReference type="PROSITE-ProRule" id="PRU00282"/>
    </source>
</evidence>
<gene>
    <name evidence="12" type="ORF">J437_LFUL009308</name>
</gene>
<dbReference type="PROSITE" id="PS50920">
    <property type="entry name" value="SOLCAR"/>
    <property type="match status" value="3"/>
</dbReference>
<evidence type="ECO:0008006" key="14">
    <source>
        <dbReference type="Google" id="ProtNLM"/>
    </source>
</evidence>
<accession>A0A8K0P0Y7</accession>
<evidence type="ECO:0000313" key="12">
    <source>
        <dbReference type="EMBL" id="KAG8228603.1"/>
    </source>
</evidence>
<sequence>MHCSMSVWCEYVAGWAAGVSGLIIGHPLDTIKVRQQALGAVGALNVAKYTFKYEGVFAFYKGLLFPLLSAGVLNSVYFGVYGFSLSLFCNRKDKLSAEENINHMKQNGLAVYLSGCVGGFAQAFITCPVDLIKIKLQTETGHNVKFMNTHEHDYRGSLDCVKRVFKRTGLKGCYKGLTVTLWRDIPSSGLYLLVYEKMLSFFHGGNVHSELKFFSTVISGGTAGILSWACIIPLDVLKSRIQADDTRSPTYSGIYDCFKKSYQNDGWKVFGRGFWVMCLRAFPVNAVSLLSYEFVLCHLCK</sequence>
<dbReference type="PANTHER" id="PTHR45624">
    <property type="entry name" value="MITOCHONDRIAL BASIC AMINO ACIDS TRANSPORTER-RELATED"/>
    <property type="match status" value="1"/>
</dbReference>
<reference evidence="12" key="2">
    <citation type="submission" date="2017-10" db="EMBL/GenBank/DDBJ databases">
        <title>Ladona fulva Genome sequencing and assembly.</title>
        <authorList>
            <person name="Murali S."/>
            <person name="Richards S."/>
            <person name="Bandaranaike D."/>
            <person name="Bellair M."/>
            <person name="Blankenburg K."/>
            <person name="Chao H."/>
            <person name="Dinh H."/>
            <person name="Doddapaneni H."/>
            <person name="Dugan-Rocha S."/>
            <person name="Elkadiri S."/>
            <person name="Gnanaolivu R."/>
            <person name="Hernandez B."/>
            <person name="Skinner E."/>
            <person name="Javaid M."/>
            <person name="Lee S."/>
            <person name="Li M."/>
            <person name="Ming W."/>
            <person name="Munidasa M."/>
            <person name="Muniz J."/>
            <person name="Nguyen L."/>
            <person name="Hughes D."/>
            <person name="Osuji N."/>
            <person name="Pu L.-L."/>
            <person name="Puazo M."/>
            <person name="Qu C."/>
            <person name="Quiroz J."/>
            <person name="Raj R."/>
            <person name="Weissenberger G."/>
            <person name="Xin Y."/>
            <person name="Zou X."/>
            <person name="Han Y."/>
            <person name="Worley K."/>
            <person name="Muzny D."/>
            <person name="Gibbs R."/>
        </authorList>
    </citation>
    <scope>NUCLEOTIDE SEQUENCE</scope>
    <source>
        <strain evidence="12">Sampled in the wild</strain>
    </source>
</reference>
<comment type="subcellular location">
    <subcellularLocation>
        <location evidence="1">Mitochondrion membrane</location>
        <topology evidence="1">Multi-pass membrane protein</topology>
    </subcellularLocation>
</comment>
<evidence type="ECO:0000256" key="1">
    <source>
        <dbReference type="ARBA" id="ARBA00004225"/>
    </source>
</evidence>
<keyword evidence="7" id="KW-0496">Mitochondrion</keyword>
<dbReference type="Pfam" id="PF00153">
    <property type="entry name" value="Mito_carr"/>
    <property type="match status" value="3"/>
</dbReference>
<evidence type="ECO:0000256" key="10">
    <source>
        <dbReference type="RuleBase" id="RU000488"/>
    </source>
</evidence>
<comment type="similarity">
    <text evidence="2 10">Belongs to the mitochondrial carrier (TC 2.A.29) family.</text>
</comment>
<protein>
    <recommendedName>
        <fullName evidence="14">Solute carrier family 25 member 45</fullName>
    </recommendedName>
</protein>
<dbReference type="PANTHER" id="PTHR45624:SF1">
    <property type="entry name" value="SD08189P"/>
    <property type="match status" value="1"/>
</dbReference>
<comment type="caution">
    <text evidence="12">The sequence shown here is derived from an EMBL/GenBank/DDBJ whole genome shotgun (WGS) entry which is preliminary data.</text>
</comment>
<organism evidence="12 13">
    <name type="scientific">Ladona fulva</name>
    <name type="common">Scarce chaser dragonfly</name>
    <name type="synonym">Libellula fulva</name>
    <dbReference type="NCBI Taxonomy" id="123851"/>
    <lineage>
        <taxon>Eukaryota</taxon>
        <taxon>Metazoa</taxon>
        <taxon>Ecdysozoa</taxon>
        <taxon>Arthropoda</taxon>
        <taxon>Hexapoda</taxon>
        <taxon>Insecta</taxon>
        <taxon>Pterygota</taxon>
        <taxon>Palaeoptera</taxon>
        <taxon>Odonata</taxon>
        <taxon>Epiprocta</taxon>
        <taxon>Anisoptera</taxon>
        <taxon>Libelluloidea</taxon>
        <taxon>Libellulidae</taxon>
        <taxon>Ladona</taxon>
    </lineage>
</organism>
<evidence type="ECO:0000256" key="2">
    <source>
        <dbReference type="ARBA" id="ARBA00006375"/>
    </source>
</evidence>
<dbReference type="GO" id="GO:1990575">
    <property type="term" value="P:mitochondrial L-ornithine transmembrane transport"/>
    <property type="evidence" value="ECO:0007669"/>
    <property type="project" value="TreeGrafter"/>
</dbReference>
<evidence type="ECO:0000256" key="4">
    <source>
        <dbReference type="ARBA" id="ARBA00022692"/>
    </source>
</evidence>
<keyword evidence="6 11" id="KW-1133">Transmembrane helix</keyword>
<evidence type="ECO:0000256" key="6">
    <source>
        <dbReference type="ARBA" id="ARBA00022989"/>
    </source>
</evidence>
<feature type="transmembrane region" description="Helical" evidence="11">
    <location>
        <begin position="109"/>
        <end position="125"/>
    </location>
</feature>
<keyword evidence="13" id="KW-1185">Reference proteome</keyword>
<evidence type="ECO:0000256" key="11">
    <source>
        <dbReference type="SAM" id="Phobius"/>
    </source>
</evidence>
<dbReference type="Proteomes" id="UP000792457">
    <property type="component" value="Unassembled WGS sequence"/>
</dbReference>
<dbReference type="SUPFAM" id="SSF103506">
    <property type="entry name" value="Mitochondrial carrier"/>
    <property type="match status" value="1"/>
</dbReference>
<feature type="transmembrane region" description="Helical" evidence="11">
    <location>
        <begin position="63"/>
        <end position="88"/>
    </location>
</feature>
<feature type="repeat" description="Solcar" evidence="9">
    <location>
        <begin position="211"/>
        <end position="298"/>
    </location>
</feature>
<dbReference type="InterPro" id="IPR018108">
    <property type="entry name" value="MCP_transmembrane"/>
</dbReference>
<evidence type="ECO:0000256" key="3">
    <source>
        <dbReference type="ARBA" id="ARBA00022448"/>
    </source>
</evidence>
<keyword evidence="8 9" id="KW-0472">Membrane</keyword>
<keyword evidence="5" id="KW-0677">Repeat</keyword>
<dbReference type="GO" id="GO:0005289">
    <property type="term" value="F:high-affinity L-arginine transmembrane transporter activity"/>
    <property type="evidence" value="ECO:0007669"/>
    <property type="project" value="TreeGrafter"/>
</dbReference>
<dbReference type="InterPro" id="IPR023395">
    <property type="entry name" value="MCP_dom_sf"/>
</dbReference>
<evidence type="ECO:0000256" key="7">
    <source>
        <dbReference type="ARBA" id="ARBA00023128"/>
    </source>
</evidence>
<evidence type="ECO:0000313" key="13">
    <source>
        <dbReference type="Proteomes" id="UP000792457"/>
    </source>
</evidence>
<dbReference type="InterPro" id="IPR050567">
    <property type="entry name" value="Mitochondrial_Carrier"/>
</dbReference>
<evidence type="ECO:0000256" key="8">
    <source>
        <dbReference type="ARBA" id="ARBA00023136"/>
    </source>
</evidence>
<feature type="repeat" description="Solcar" evidence="9">
    <location>
        <begin position="5"/>
        <end position="87"/>
    </location>
</feature>
<keyword evidence="3 10" id="KW-0813">Transport</keyword>